<dbReference type="Gene3D" id="2.130.10.10">
    <property type="entry name" value="YVTN repeat-like/Quinoprotein amine dehydrogenase"/>
    <property type="match status" value="1"/>
</dbReference>
<evidence type="ECO:0000313" key="2">
    <source>
        <dbReference type="EMBL" id="KAF2085349.1"/>
    </source>
</evidence>
<dbReference type="SUPFAM" id="SSF50978">
    <property type="entry name" value="WD40 repeat-like"/>
    <property type="match status" value="1"/>
</dbReference>
<sequence>PPFSRFCPLTEASYELPHRANVAKIYPIPAPNGSTVVVYGHSDGLRILWRGGRPLKPSNHAGDGKQQVNGTSSDAVMIDLTEDEPVETAAPTSEEESEYETEEEEEESAPYPPVVQHLDMPLGAEVLHLAFPHIPPVSSLRPADSIPGIFTKRIVLSVACADCSVRIITLPLAPFHDALKAIRSAQVLRIEGQHGHQSIPTGLAMAWTSRDPSTFESTEDMEDSDDDGDARMIRSFAQNQTGLREWDIVIASHSVELTGLLHIFRIPILMGENQWSLSKDPIFPYQTQHLPSPAVQVTFSPAQHPNRRHLQLLVADMKGSVKVYDPLAPSKVRPRSSHSTRDSETKLGAWIASFATRYEMSKDSTSGLPGLAQRKRVLDVQWASEGGSIIALLSDGEWGVWDVDGLNPGKTTNKSTSKFAIGGFVNTASSSSIAPRQTGTNRSMALAPMTPNTRRTKEESLFHGSPENPTGISRGGISVASSLNHSGSRMEDSIIIWYNENIYRIPNLQAYWNRGAASLSGPGIISIEGVSLYGELCNGVEQFAQKSHAARMGVPRDLLITGEHRFIVLSSTPTQATGGLFSNLNPIDDLETSRIDQTLLDSGELDLGGVDRLIDSMEQS</sequence>
<name>A0A9P4LVH7_9PEZI</name>
<keyword evidence="3" id="KW-1185">Reference proteome</keyword>
<proteinExistence type="predicted"/>
<comment type="caution">
    <text evidence="2">The sequence shown here is derived from an EMBL/GenBank/DDBJ whole genome shotgun (WGS) entry which is preliminary data.</text>
</comment>
<dbReference type="InterPro" id="IPR015943">
    <property type="entry name" value="WD40/YVTN_repeat-like_dom_sf"/>
</dbReference>
<evidence type="ECO:0008006" key="4">
    <source>
        <dbReference type="Google" id="ProtNLM"/>
    </source>
</evidence>
<gene>
    <name evidence="2" type="ORF">K490DRAFT_18819</name>
</gene>
<feature type="compositionally biased region" description="Acidic residues" evidence="1">
    <location>
        <begin position="93"/>
        <end position="108"/>
    </location>
</feature>
<accession>A0A9P4LVH7</accession>
<feature type="non-terminal residue" evidence="2">
    <location>
        <position position="620"/>
    </location>
</feature>
<dbReference type="EMBL" id="ML978731">
    <property type="protein sequence ID" value="KAF2085349.1"/>
    <property type="molecule type" value="Genomic_DNA"/>
</dbReference>
<reference evidence="2" key="1">
    <citation type="journal article" date="2020" name="Stud. Mycol.">
        <title>101 Dothideomycetes genomes: a test case for predicting lifestyles and emergence of pathogens.</title>
        <authorList>
            <person name="Haridas S."/>
            <person name="Albert R."/>
            <person name="Binder M."/>
            <person name="Bloem J."/>
            <person name="Labutti K."/>
            <person name="Salamov A."/>
            <person name="Andreopoulos B."/>
            <person name="Baker S."/>
            <person name="Barry K."/>
            <person name="Bills G."/>
            <person name="Bluhm B."/>
            <person name="Cannon C."/>
            <person name="Castanera R."/>
            <person name="Culley D."/>
            <person name="Daum C."/>
            <person name="Ezra D."/>
            <person name="Gonzalez J."/>
            <person name="Henrissat B."/>
            <person name="Kuo A."/>
            <person name="Liang C."/>
            <person name="Lipzen A."/>
            <person name="Lutzoni F."/>
            <person name="Magnuson J."/>
            <person name="Mondo S."/>
            <person name="Nolan M."/>
            <person name="Ohm R."/>
            <person name="Pangilinan J."/>
            <person name="Park H.-J."/>
            <person name="Ramirez L."/>
            <person name="Alfaro M."/>
            <person name="Sun H."/>
            <person name="Tritt A."/>
            <person name="Yoshinaga Y."/>
            <person name="Zwiers L.-H."/>
            <person name="Turgeon B."/>
            <person name="Goodwin S."/>
            <person name="Spatafora J."/>
            <person name="Crous P."/>
            <person name="Grigoriev I."/>
        </authorList>
    </citation>
    <scope>NUCLEOTIDE SEQUENCE</scope>
    <source>
        <strain evidence="2">CBS 121410</strain>
    </source>
</reference>
<dbReference type="AlphaFoldDB" id="A0A9P4LVH7"/>
<dbReference type="InterPro" id="IPR036322">
    <property type="entry name" value="WD40_repeat_dom_sf"/>
</dbReference>
<protein>
    <recommendedName>
        <fullName evidence="4">Nucleoporin NUP37</fullName>
    </recommendedName>
</protein>
<organism evidence="2 3">
    <name type="scientific">Saccharata proteae CBS 121410</name>
    <dbReference type="NCBI Taxonomy" id="1314787"/>
    <lineage>
        <taxon>Eukaryota</taxon>
        <taxon>Fungi</taxon>
        <taxon>Dikarya</taxon>
        <taxon>Ascomycota</taxon>
        <taxon>Pezizomycotina</taxon>
        <taxon>Dothideomycetes</taxon>
        <taxon>Dothideomycetes incertae sedis</taxon>
        <taxon>Botryosphaeriales</taxon>
        <taxon>Saccharataceae</taxon>
        <taxon>Saccharata</taxon>
    </lineage>
</organism>
<dbReference type="OrthoDB" id="5323870at2759"/>
<feature type="non-terminal residue" evidence="2">
    <location>
        <position position="1"/>
    </location>
</feature>
<dbReference type="Proteomes" id="UP000799776">
    <property type="component" value="Unassembled WGS sequence"/>
</dbReference>
<feature type="region of interest" description="Disordered" evidence="1">
    <location>
        <begin position="81"/>
        <end position="111"/>
    </location>
</feature>
<evidence type="ECO:0000256" key="1">
    <source>
        <dbReference type="SAM" id="MobiDB-lite"/>
    </source>
</evidence>
<evidence type="ECO:0000313" key="3">
    <source>
        <dbReference type="Proteomes" id="UP000799776"/>
    </source>
</evidence>